<reference evidence="2 3" key="1">
    <citation type="journal article" date="2010" name="Stand. Genomic Sci.">
        <title>Complete genome sequence of Spirosoma linguale type strain (1).</title>
        <authorList>
            <person name="Lail K."/>
            <person name="Sikorski J."/>
            <person name="Saunders E."/>
            <person name="Lapidus A."/>
            <person name="Glavina Del Rio T."/>
            <person name="Copeland A."/>
            <person name="Tice H."/>
            <person name="Cheng J.-F."/>
            <person name="Lucas S."/>
            <person name="Nolan M."/>
            <person name="Bruce D."/>
            <person name="Goodwin L."/>
            <person name="Pitluck S."/>
            <person name="Ivanova N."/>
            <person name="Mavromatis K."/>
            <person name="Ovchinnikova G."/>
            <person name="Pati A."/>
            <person name="Chen A."/>
            <person name="Palaniappan K."/>
            <person name="Land M."/>
            <person name="Hauser L."/>
            <person name="Chang Y.-J."/>
            <person name="Jeffries C.D."/>
            <person name="Chain P."/>
            <person name="Brettin T."/>
            <person name="Detter J.C."/>
            <person name="Schuetze A."/>
            <person name="Rohde M."/>
            <person name="Tindall B.J."/>
            <person name="Goeker M."/>
            <person name="Bristow J."/>
            <person name="Eisen J.A."/>
            <person name="Markowitz V."/>
            <person name="Hugenholtz P."/>
            <person name="Kyrpides N.C."/>
            <person name="Klenk H.-P."/>
            <person name="Chen F."/>
        </authorList>
    </citation>
    <scope>NUCLEOTIDE SEQUENCE [LARGE SCALE GENOMIC DNA]</scope>
    <source>
        <strain evidence="3">ATCC 33905 / DSM 74 / LMG 10896 / Claus 1</strain>
    </source>
</reference>
<dbReference type="EMBL" id="CP001769">
    <property type="protein sequence ID" value="ADB39184.1"/>
    <property type="molecule type" value="Genomic_DNA"/>
</dbReference>
<name>D2QMC1_SPILD</name>
<evidence type="ECO:0000313" key="3">
    <source>
        <dbReference type="Proteomes" id="UP000002028"/>
    </source>
</evidence>
<dbReference type="HOGENOM" id="CLU_773644_0_0_10"/>
<keyword evidence="1" id="KW-0732">Signal</keyword>
<accession>D2QMC1</accession>
<evidence type="ECO:0008006" key="4">
    <source>
        <dbReference type="Google" id="ProtNLM"/>
    </source>
</evidence>
<dbReference type="Proteomes" id="UP000002028">
    <property type="component" value="Chromosome"/>
</dbReference>
<evidence type="ECO:0000313" key="2">
    <source>
        <dbReference type="EMBL" id="ADB39184.1"/>
    </source>
</evidence>
<feature type="chain" id="PRO_5003034020" description="TraB/GumN family protein" evidence="1">
    <location>
        <begin position="19"/>
        <end position="358"/>
    </location>
</feature>
<evidence type="ECO:0000256" key="1">
    <source>
        <dbReference type="SAM" id="SignalP"/>
    </source>
</evidence>
<gene>
    <name evidence="2" type="ordered locus">Slin_3173</name>
</gene>
<dbReference type="RefSeq" id="WP_012927709.1">
    <property type="nucleotide sequence ID" value="NC_013730.1"/>
</dbReference>
<dbReference type="STRING" id="504472.Slin_3173"/>
<sequence>MKFLITLLLFSVSFLAKAQSTANQPIEILFIAASHDYGSKSVEDFSYPINKALAFKPDAVFGENLSPEDYDALDRHWNKEAIDKRLAYLTQIGHKLPKNPKAFIARQYKLLHKHPNFHQERMKLAHALFLTHDFGNASYQFYRLDKMRPAFGKEEITAFTQLLGPVDSLKNLGFRRTNEYYNIFHPIAQALHIEKIMPMDCQKFNTPWSKAWEKTDSLYKLFETAVEADTNSADYRTYAALQKESNVLQQRMNTAVRAGKGTAFFNTSEWDKLTDIGNFYGNHYLFGLKGFPENEVRDMLTYWTLRNEGMCQNLVSRARKAGAKRVVVGVGASHRELMVDILKAMPGVTVYTLNEYGQ</sequence>
<dbReference type="AlphaFoldDB" id="D2QMC1"/>
<dbReference type="eggNOG" id="ENOG502ZBI6">
    <property type="taxonomic scope" value="Bacteria"/>
</dbReference>
<feature type="signal peptide" evidence="1">
    <location>
        <begin position="1"/>
        <end position="18"/>
    </location>
</feature>
<protein>
    <recommendedName>
        <fullName evidence="4">TraB/GumN family protein</fullName>
    </recommendedName>
</protein>
<dbReference type="KEGG" id="sli:Slin_3173"/>
<keyword evidence="3" id="KW-1185">Reference proteome</keyword>
<organism evidence="2 3">
    <name type="scientific">Spirosoma linguale (strain ATCC 33905 / DSM 74 / LMG 10896 / Claus 1)</name>
    <dbReference type="NCBI Taxonomy" id="504472"/>
    <lineage>
        <taxon>Bacteria</taxon>
        <taxon>Pseudomonadati</taxon>
        <taxon>Bacteroidota</taxon>
        <taxon>Cytophagia</taxon>
        <taxon>Cytophagales</taxon>
        <taxon>Cytophagaceae</taxon>
        <taxon>Spirosoma</taxon>
    </lineage>
</organism>
<proteinExistence type="predicted"/>
<dbReference type="Pfam" id="PF18950">
    <property type="entry name" value="DUF5694"/>
    <property type="match status" value="1"/>
</dbReference>
<dbReference type="InterPro" id="IPR043749">
    <property type="entry name" value="DUF5694"/>
</dbReference>